<evidence type="ECO:0000313" key="3">
    <source>
        <dbReference type="EMBL" id="MBK1883384.1"/>
    </source>
</evidence>
<proteinExistence type="predicted"/>
<feature type="chain" id="PRO_5037757494" evidence="1">
    <location>
        <begin position="22"/>
        <end position="252"/>
    </location>
</feature>
<evidence type="ECO:0000313" key="4">
    <source>
        <dbReference type="Proteomes" id="UP000603141"/>
    </source>
</evidence>
<protein>
    <submittedName>
        <fullName evidence="3">PEP-CTERM sorting domain-containing protein</fullName>
    </submittedName>
</protein>
<feature type="signal peptide" evidence="1">
    <location>
        <begin position="1"/>
        <end position="21"/>
    </location>
</feature>
<gene>
    <name evidence="3" type="ORF">JIN85_13240</name>
</gene>
<dbReference type="Proteomes" id="UP000603141">
    <property type="component" value="Unassembled WGS sequence"/>
</dbReference>
<comment type="caution">
    <text evidence="3">The sequence shown here is derived from an EMBL/GenBank/DDBJ whole genome shotgun (WGS) entry which is preliminary data.</text>
</comment>
<reference evidence="3" key="1">
    <citation type="submission" date="2021-01" db="EMBL/GenBank/DDBJ databases">
        <title>Modified the classification status of verrucomicrobia.</title>
        <authorList>
            <person name="Feng X."/>
        </authorList>
    </citation>
    <scope>NUCLEOTIDE SEQUENCE</scope>
    <source>
        <strain evidence="3">KCTC 22041</strain>
    </source>
</reference>
<evidence type="ECO:0000256" key="1">
    <source>
        <dbReference type="SAM" id="SignalP"/>
    </source>
</evidence>
<dbReference type="RefSeq" id="WP_200271480.1">
    <property type="nucleotide sequence ID" value="NZ_JAENIJ010000021.1"/>
</dbReference>
<dbReference type="InterPro" id="IPR013424">
    <property type="entry name" value="Ice-binding_C"/>
</dbReference>
<keyword evidence="4" id="KW-1185">Reference proteome</keyword>
<dbReference type="NCBIfam" id="TIGR02595">
    <property type="entry name" value="PEP_CTERM"/>
    <property type="match status" value="1"/>
</dbReference>
<dbReference type="AlphaFoldDB" id="A0A934VXC3"/>
<organism evidence="3 4">
    <name type="scientific">Luteolibacter pohnpeiensis</name>
    <dbReference type="NCBI Taxonomy" id="454153"/>
    <lineage>
        <taxon>Bacteria</taxon>
        <taxon>Pseudomonadati</taxon>
        <taxon>Verrucomicrobiota</taxon>
        <taxon>Verrucomicrobiia</taxon>
        <taxon>Verrucomicrobiales</taxon>
        <taxon>Verrucomicrobiaceae</taxon>
        <taxon>Luteolibacter</taxon>
    </lineage>
</organism>
<dbReference type="EMBL" id="JAENIJ010000021">
    <property type="protein sequence ID" value="MBK1883384.1"/>
    <property type="molecule type" value="Genomic_DNA"/>
</dbReference>
<name>A0A934VXC3_9BACT</name>
<sequence>MKFAILPSVIAFCSFVQPAAADIAVYFSPNDIESAEASGIVGAKTETFSNASIGTLTTYRSNALGGTYTSVQGTSYFQVNNRYGASNGGTQFAVKGGAITSLTLDEEVSYFGFYFTAGDIYNSIDLYSGDTLLMAFSTETLIDYIPRTAGTTVTAIDGNTYNTIDYYGQPVTNLNGNEPYAYIHFFATDGTTIDRIDFHQEVNTNTSVFENDNHSTLVVAPTVPGSFVYLIPEPSSLILSSLGLLFGVRRRR</sequence>
<keyword evidence="1" id="KW-0732">Signal</keyword>
<dbReference type="Pfam" id="PF07589">
    <property type="entry name" value="PEP-CTERM"/>
    <property type="match status" value="1"/>
</dbReference>
<feature type="domain" description="Ice-binding protein C-terminal" evidence="2">
    <location>
        <begin position="231"/>
        <end position="252"/>
    </location>
</feature>
<accession>A0A934VXC3</accession>
<evidence type="ECO:0000259" key="2">
    <source>
        <dbReference type="Pfam" id="PF07589"/>
    </source>
</evidence>